<accession>A0ABY2RWU4</accession>
<organism evidence="1 2">
    <name type="scientific">Prauserella endophytica</name>
    <dbReference type="NCBI Taxonomy" id="1592324"/>
    <lineage>
        <taxon>Bacteria</taxon>
        <taxon>Bacillati</taxon>
        <taxon>Actinomycetota</taxon>
        <taxon>Actinomycetes</taxon>
        <taxon>Pseudonocardiales</taxon>
        <taxon>Pseudonocardiaceae</taxon>
        <taxon>Prauserella</taxon>
        <taxon>Prauserella coralliicola group</taxon>
    </lineage>
</organism>
<dbReference type="RefSeq" id="WP_112271062.1">
    <property type="nucleotide sequence ID" value="NZ_SWMS01000022.1"/>
</dbReference>
<dbReference type="InterPro" id="IPR029068">
    <property type="entry name" value="Glyas_Bleomycin-R_OHBP_Dase"/>
</dbReference>
<sequence length="148" mass="16042">MTGFYHLCFVVADIERAQDELSRTVGVTWSPAREGRLGDWDYRIAFSAEGPPFFELITGTEGSPWDTSTGNRFDHLGYWSADVAADSERLAGEGAPVAFDACPYGRPFSYHRLDSIGARLELVDVSAQPGFLANWNPGGAAMPPLAPG</sequence>
<dbReference type="Pfam" id="PF13669">
    <property type="entry name" value="Glyoxalase_4"/>
    <property type="match status" value="1"/>
</dbReference>
<comment type="caution">
    <text evidence="1">The sequence shown here is derived from an EMBL/GenBank/DDBJ whole genome shotgun (WGS) entry which is preliminary data.</text>
</comment>
<dbReference type="Proteomes" id="UP000309992">
    <property type="component" value="Unassembled WGS sequence"/>
</dbReference>
<keyword evidence="2" id="KW-1185">Reference proteome</keyword>
<dbReference type="Gene3D" id="3.10.180.10">
    <property type="entry name" value="2,3-Dihydroxybiphenyl 1,2-Dioxygenase, domain 1"/>
    <property type="match status" value="1"/>
</dbReference>
<reference evidence="1 2" key="1">
    <citation type="journal article" date="2015" name="Antonie Van Leeuwenhoek">
        <title>Prauserella endophytica sp. nov., an endophytic actinobacterium isolated from Tamarix taklamakanensis.</title>
        <authorList>
            <person name="Liu J.M."/>
            <person name="Habden X."/>
            <person name="Guo L."/>
            <person name="Tuo L."/>
            <person name="Jiang Z.K."/>
            <person name="Liu S.W."/>
            <person name="Liu X.F."/>
            <person name="Chen L."/>
            <person name="Li R.F."/>
            <person name="Zhang Y.Q."/>
            <person name="Sun C.H."/>
        </authorList>
    </citation>
    <scope>NUCLEOTIDE SEQUENCE [LARGE SCALE GENOMIC DNA]</scope>
    <source>
        <strain evidence="1 2">CGMCC 4.7182</strain>
    </source>
</reference>
<proteinExistence type="predicted"/>
<protein>
    <submittedName>
        <fullName evidence="1">VOC family protein</fullName>
    </submittedName>
</protein>
<name>A0ABY2RWU4_9PSEU</name>
<evidence type="ECO:0000313" key="2">
    <source>
        <dbReference type="Proteomes" id="UP000309992"/>
    </source>
</evidence>
<gene>
    <name evidence="1" type="ORF">FCN18_29565</name>
</gene>
<evidence type="ECO:0000313" key="1">
    <source>
        <dbReference type="EMBL" id="TKG63782.1"/>
    </source>
</evidence>
<dbReference type="EMBL" id="SWMS01000022">
    <property type="protein sequence ID" value="TKG63782.1"/>
    <property type="molecule type" value="Genomic_DNA"/>
</dbReference>
<dbReference type="SUPFAM" id="SSF54593">
    <property type="entry name" value="Glyoxalase/Bleomycin resistance protein/Dihydroxybiphenyl dioxygenase"/>
    <property type="match status" value="1"/>
</dbReference>